<organism evidence="2 3">
    <name type="scientific">Roseateles saccharophilus</name>
    <name type="common">Pseudomonas saccharophila</name>
    <dbReference type="NCBI Taxonomy" id="304"/>
    <lineage>
        <taxon>Bacteria</taxon>
        <taxon>Pseudomonadati</taxon>
        <taxon>Pseudomonadota</taxon>
        <taxon>Betaproteobacteria</taxon>
        <taxon>Burkholderiales</taxon>
        <taxon>Sphaerotilaceae</taxon>
        <taxon>Roseateles</taxon>
    </lineage>
</organism>
<dbReference type="GO" id="GO:0016887">
    <property type="term" value="F:ATP hydrolysis activity"/>
    <property type="evidence" value="ECO:0007669"/>
    <property type="project" value="InterPro"/>
</dbReference>
<dbReference type="SUPFAM" id="SSF52540">
    <property type="entry name" value="P-loop containing nucleoside triphosphate hydrolases"/>
    <property type="match status" value="1"/>
</dbReference>
<dbReference type="Gene3D" id="3.40.50.300">
    <property type="entry name" value="P-loop containing nucleotide triphosphate hydrolases"/>
    <property type="match status" value="1"/>
</dbReference>
<evidence type="ECO:0000259" key="1">
    <source>
        <dbReference type="SMART" id="SM00382"/>
    </source>
</evidence>
<proteinExistence type="predicted"/>
<gene>
    <name evidence="2" type="ORF">EV671_10526</name>
</gene>
<dbReference type="PANTHER" id="PTHR23077:SF198">
    <property type="entry name" value="ATP-DEPENDENT ZINC METALLOPROTEASE FTSH"/>
    <property type="match status" value="1"/>
</dbReference>
<keyword evidence="3" id="KW-1185">Reference proteome</keyword>
<reference evidence="2 3" key="1">
    <citation type="submission" date="2019-03" db="EMBL/GenBank/DDBJ databases">
        <title>Genomic Encyclopedia of Type Strains, Phase IV (KMG-IV): sequencing the most valuable type-strain genomes for metagenomic binning, comparative biology and taxonomic classification.</title>
        <authorList>
            <person name="Goeker M."/>
        </authorList>
    </citation>
    <scope>NUCLEOTIDE SEQUENCE [LARGE SCALE GENOMIC DNA]</scope>
    <source>
        <strain evidence="2 3">DSM 654</strain>
    </source>
</reference>
<dbReference type="InterPro" id="IPR003959">
    <property type="entry name" value="ATPase_AAA_core"/>
</dbReference>
<feature type="domain" description="AAA+ ATPase" evidence="1">
    <location>
        <begin position="134"/>
        <end position="266"/>
    </location>
</feature>
<dbReference type="AlphaFoldDB" id="A0A4R3UAS8"/>
<accession>A0A4R3UAS8</accession>
<evidence type="ECO:0000313" key="2">
    <source>
        <dbReference type="EMBL" id="TCU84653.1"/>
    </source>
</evidence>
<protein>
    <submittedName>
        <fullName evidence="2">ATPase family protein associated with various cellular activities (AAA)</fullName>
    </submittedName>
</protein>
<dbReference type="SMART" id="SM00382">
    <property type="entry name" value="AAA"/>
    <property type="match status" value="1"/>
</dbReference>
<evidence type="ECO:0000313" key="3">
    <source>
        <dbReference type="Proteomes" id="UP000295110"/>
    </source>
</evidence>
<dbReference type="Proteomes" id="UP000295110">
    <property type="component" value="Unassembled WGS sequence"/>
</dbReference>
<dbReference type="InterPro" id="IPR027417">
    <property type="entry name" value="P-loop_NTPase"/>
</dbReference>
<sequence>MQVHLRDNGEIMANGDQLKALFRSFAEGDDRHFYSVAMQMAAHEAKQGHGKLAEELRDLLDAAKSRRNAGAAGAADGAIPLARPKGELASLLSVSYPSSRLSDMVLAQPLLAGLQRVLKEQRHLSKLRSHGLHPRRKLLLVGPSGTGKTMTAAALAGELGIPLFVVRLDALITKFMGESAAKLRQVFDAVASTRGVYFFDEFDAIGSQRGMANDVGEIRRILNSFLLMIEQDESSSVIVAATNHVDILDDALFRRFDDLVEYQLPSADEIRALLRMRLGSYLKSAKSISALTTEAVGLSHAEITRAVGDAVKEAVMHDQVSVPADDVKILLQQRQAVRRRTPVAKA</sequence>
<dbReference type="CDD" id="cd19481">
    <property type="entry name" value="RecA-like_protease"/>
    <property type="match status" value="1"/>
</dbReference>
<dbReference type="PANTHER" id="PTHR23077">
    <property type="entry name" value="AAA-FAMILY ATPASE"/>
    <property type="match status" value="1"/>
</dbReference>
<dbReference type="InterPro" id="IPR003593">
    <property type="entry name" value="AAA+_ATPase"/>
</dbReference>
<dbReference type="EMBL" id="SMBU01000052">
    <property type="protein sequence ID" value="TCU84653.1"/>
    <property type="molecule type" value="Genomic_DNA"/>
</dbReference>
<dbReference type="GO" id="GO:0005524">
    <property type="term" value="F:ATP binding"/>
    <property type="evidence" value="ECO:0007669"/>
    <property type="project" value="InterPro"/>
</dbReference>
<dbReference type="Pfam" id="PF00004">
    <property type="entry name" value="AAA"/>
    <property type="match status" value="1"/>
</dbReference>
<comment type="caution">
    <text evidence="2">The sequence shown here is derived from an EMBL/GenBank/DDBJ whole genome shotgun (WGS) entry which is preliminary data.</text>
</comment>
<dbReference type="InterPro" id="IPR050168">
    <property type="entry name" value="AAA_ATPase_domain"/>
</dbReference>
<name>A0A4R3UAS8_ROSSA</name>